<dbReference type="Pfam" id="PF13431">
    <property type="entry name" value="TPR_17"/>
    <property type="match status" value="1"/>
</dbReference>
<evidence type="ECO:0000313" key="5">
    <source>
        <dbReference type="EMBL" id="AEE49613.1"/>
    </source>
</evidence>
<evidence type="ECO:0000256" key="2">
    <source>
        <dbReference type="ARBA" id="ARBA00022803"/>
    </source>
</evidence>
<evidence type="ECO:0000256" key="1">
    <source>
        <dbReference type="ARBA" id="ARBA00022737"/>
    </source>
</evidence>
<dbReference type="OrthoDB" id="1493464at2"/>
<name>F4L1V4_HALH1</name>
<keyword evidence="6" id="KW-1185">Reference proteome</keyword>
<dbReference type="PANTHER" id="PTHR44943:SF8">
    <property type="entry name" value="TPR REPEAT-CONTAINING PROTEIN MJ0263"/>
    <property type="match status" value="1"/>
</dbReference>
<dbReference type="Proteomes" id="UP000008461">
    <property type="component" value="Chromosome"/>
</dbReference>
<keyword evidence="2 3" id="KW-0802">TPR repeat</keyword>
<feature type="transmembrane region" description="Helical" evidence="4">
    <location>
        <begin position="32"/>
        <end position="52"/>
    </location>
</feature>
<dbReference type="eggNOG" id="COG0457">
    <property type="taxonomic scope" value="Bacteria"/>
</dbReference>
<reference evidence="5 6" key="1">
    <citation type="journal article" date="2011" name="Stand. Genomic Sci.">
        <title>Complete genome sequence of Haliscomenobacter hydrossis type strain (O).</title>
        <authorList>
            <consortium name="US DOE Joint Genome Institute (JGI-PGF)"/>
            <person name="Daligault H."/>
            <person name="Lapidus A."/>
            <person name="Zeytun A."/>
            <person name="Nolan M."/>
            <person name="Lucas S."/>
            <person name="Del Rio T.G."/>
            <person name="Tice H."/>
            <person name="Cheng J.F."/>
            <person name="Tapia R."/>
            <person name="Han C."/>
            <person name="Goodwin L."/>
            <person name="Pitluck S."/>
            <person name="Liolios K."/>
            <person name="Pagani I."/>
            <person name="Ivanova N."/>
            <person name="Huntemann M."/>
            <person name="Mavromatis K."/>
            <person name="Mikhailova N."/>
            <person name="Pati A."/>
            <person name="Chen A."/>
            <person name="Palaniappan K."/>
            <person name="Land M."/>
            <person name="Hauser L."/>
            <person name="Brambilla E.M."/>
            <person name="Rohde M."/>
            <person name="Verbarg S."/>
            <person name="Goker M."/>
            <person name="Bristow J."/>
            <person name="Eisen J.A."/>
            <person name="Markowitz V."/>
            <person name="Hugenholtz P."/>
            <person name="Kyrpides N.C."/>
            <person name="Klenk H.P."/>
            <person name="Woyke T."/>
        </authorList>
    </citation>
    <scope>NUCLEOTIDE SEQUENCE [LARGE SCALE GENOMIC DNA]</scope>
    <source>
        <strain evidence="6">ATCC 27775 / DSM 1100 / LMG 10767 / O</strain>
    </source>
</reference>
<evidence type="ECO:0000256" key="4">
    <source>
        <dbReference type="SAM" id="Phobius"/>
    </source>
</evidence>
<protein>
    <submittedName>
        <fullName evidence="5">Tetratricopeptide TPR_2 repeat-containing protein</fullName>
    </submittedName>
</protein>
<accession>F4L1V4</accession>
<dbReference type="SUPFAM" id="SSF48452">
    <property type="entry name" value="TPR-like"/>
    <property type="match status" value="1"/>
</dbReference>
<dbReference type="PROSITE" id="PS50005">
    <property type="entry name" value="TPR"/>
    <property type="match status" value="1"/>
</dbReference>
<evidence type="ECO:0000256" key="3">
    <source>
        <dbReference type="PROSITE-ProRule" id="PRU00339"/>
    </source>
</evidence>
<dbReference type="Pfam" id="PF14559">
    <property type="entry name" value="TPR_19"/>
    <property type="match status" value="1"/>
</dbReference>
<dbReference type="STRING" id="760192.Halhy_1724"/>
<sequence length="550" mass="63406">MKTLYFSKFWKWLTKNLNSAQERKLRMVFHRFFDWMIIFAKLLGLIFIIVLIRNISIEMRKDAYSIQTFHVPKNLEESGFNGLVLAQKIMDEVAAIKADAGSIKNDSVKFDAAIKPEMDLSVLGVGFSTQTILYYAKQLLGKKDRTVSGELTALANDITLTLRFSDANKIEVKNGADSLSLDKRIDLVLKAAAEKVLKWSDPYILAVYYYHQNRFDEAMECARFILRERPKEASWAYLAWGSILVRQQNQQGGIEKFEKSLELNPNLEPALVNLAWAYFRNGHFEKAILKFEKLLSVAKLGATRSTALNGLAQSNLRLKHLDKAERAFQQGIKEFPQDLYFYGNYGDFKIRYKRDTFGALELYRQARAQAPETAAGYLFQSASLFYENRRDSAVTMLYKALEYDPNNLDALRQIIQIEFRKGNFEQALRIARRLNGILAQNNAGNQDRLYNLQSNYNIMAMAHYSQLRYDSSVYYAKTAIAIDTNIAYPYTSLGEAYAFMGQKEKFYQLVAKAVQKGFEYTPETLEQEPYVRFVNDPKFQKAARYKPLKN</sequence>
<dbReference type="InterPro" id="IPR011990">
    <property type="entry name" value="TPR-like_helical_dom_sf"/>
</dbReference>
<dbReference type="Gene3D" id="1.25.40.10">
    <property type="entry name" value="Tetratricopeptide repeat domain"/>
    <property type="match status" value="2"/>
</dbReference>
<organism evidence="5 6">
    <name type="scientific">Haliscomenobacter hydrossis (strain ATCC 27775 / DSM 1100 / LMG 10767 / O)</name>
    <dbReference type="NCBI Taxonomy" id="760192"/>
    <lineage>
        <taxon>Bacteria</taxon>
        <taxon>Pseudomonadati</taxon>
        <taxon>Bacteroidota</taxon>
        <taxon>Saprospiria</taxon>
        <taxon>Saprospirales</taxon>
        <taxon>Haliscomenobacteraceae</taxon>
        <taxon>Haliscomenobacter</taxon>
    </lineage>
</organism>
<feature type="repeat" description="TPR" evidence="3">
    <location>
        <begin position="234"/>
        <end position="267"/>
    </location>
</feature>
<keyword evidence="1" id="KW-0677">Repeat</keyword>
<dbReference type="RefSeq" id="WP_013764166.1">
    <property type="nucleotide sequence ID" value="NC_015510.1"/>
</dbReference>
<dbReference type="EMBL" id="CP002691">
    <property type="protein sequence ID" value="AEE49613.1"/>
    <property type="molecule type" value="Genomic_DNA"/>
</dbReference>
<dbReference type="KEGG" id="hhy:Halhy_1724"/>
<reference key="2">
    <citation type="submission" date="2011-04" db="EMBL/GenBank/DDBJ databases">
        <title>Complete sequence of chromosome of Haliscomenobacter hydrossis DSM 1100.</title>
        <authorList>
            <consortium name="US DOE Joint Genome Institute (JGI-PGF)"/>
            <person name="Lucas S."/>
            <person name="Han J."/>
            <person name="Lapidus A."/>
            <person name="Bruce D."/>
            <person name="Goodwin L."/>
            <person name="Pitluck S."/>
            <person name="Peters L."/>
            <person name="Kyrpides N."/>
            <person name="Mavromatis K."/>
            <person name="Ivanova N."/>
            <person name="Ovchinnikova G."/>
            <person name="Pagani I."/>
            <person name="Daligault H."/>
            <person name="Detter J.C."/>
            <person name="Han C."/>
            <person name="Land M."/>
            <person name="Hauser L."/>
            <person name="Markowitz V."/>
            <person name="Cheng J.-F."/>
            <person name="Hugenholtz P."/>
            <person name="Woyke T."/>
            <person name="Wu D."/>
            <person name="Verbarg S."/>
            <person name="Frueling A."/>
            <person name="Brambilla E."/>
            <person name="Klenk H.-P."/>
            <person name="Eisen J.A."/>
        </authorList>
    </citation>
    <scope>NUCLEOTIDE SEQUENCE</scope>
    <source>
        <strain>DSM 1100</strain>
    </source>
</reference>
<dbReference type="AlphaFoldDB" id="F4L1V4"/>
<keyword evidence="4" id="KW-0472">Membrane</keyword>
<proteinExistence type="predicted"/>
<dbReference type="PANTHER" id="PTHR44943">
    <property type="entry name" value="CELLULOSE SYNTHASE OPERON PROTEIN C"/>
    <property type="match status" value="1"/>
</dbReference>
<dbReference type="HOGENOM" id="CLU_494998_0_0_10"/>
<dbReference type="InterPro" id="IPR051685">
    <property type="entry name" value="Ycf3/AcsC/BcsC/TPR_MFPF"/>
</dbReference>
<gene>
    <name evidence="5" type="ordered locus">Halhy_1724</name>
</gene>
<dbReference type="InterPro" id="IPR019734">
    <property type="entry name" value="TPR_rpt"/>
</dbReference>
<keyword evidence="4" id="KW-0812">Transmembrane</keyword>
<evidence type="ECO:0000313" key="6">
    <source>
        <dbReference type="Proteomes" id="UP000008461"/>
    </source>
</evidence>
<dbReference type="SMART" id="SM00028">
    <property type="entry name" value="TPR"/>
    <property type="match status" value="5"/>
</dbReference>
<keyword evidence="4" id="KW-1133">Transmembrane helix</keyword>